<dbReference type="GO" id="GO:0051087">
    <property type="term" value="F:protein-folding chaperone binding"/>
    <property type="evidence" value="ECO:0007669"/>
    <property type="project" value="TreeGrafter"/>
</dbReference>
<evidence type="ECO:0000313" key="3">
    <source>
        <dbReference type="EMBL" id="OLQ10770.1"/>
    </source>
</evidence>
<feature type="compositionally biased region" description="Low complexity" evidence="1">
    <location>
        <begin position="245"/>
        <end position="259"/>
    </location>
</feature>
<feature type="domain" description="J" evidence="2">
    <location>
        <begin position="162"/>
        <end position="228"/>
    </location>
</feature>
<evidence type="ECO:0000256" key="1">
    <source>
        <dbReference type="SAM" id="MobiDB-lite"/>
    </source>
</evidence>
<feature type="compositionally biased region" description="Basic and acidic residues" evidence="1">
    <location>
        <begin position="260"/>
        <end position="270"/>
    </location>
</feature>
<dbReference type="CDD" id="cd06257">
    <property type="entry name" value="DnaJ"/>
    <property type="match status" value="1"/>
</dbReference>
<dbReference type="AlphaFoldDB" id="A0A1Q9ETN1"/>
<accession>A0A1Q9ETN1</accession>
<dbReference type="Gene3D" id="1.10.287.110">
    <property type="entry name" value="DnaJ domain"/>
    <property type="match status" value="1"/>
</dbReference>
<dbReference type="Pfam" id="PF00226">
    <property type="entry name" value="DnaJ"/>
    <property type="match status" value="1"/>
</dbReference>
<dbReference type="GO" id="GO:0005634">
    <property type="term" value="C:nucleus"/>
    <property type="evidence" value="ECO:0007669"/>
    <property type="project" value="TreeGrafter"/>
</dbReference>
<evidence type="ECO:0000313" key="4">
    <source>
        <dbReference type="Proteomes" id="UP000186817"/>
    </source>
</evidence>
<dbReference type="GO" id="GO:0051082">
    <property type="term" value="F:unfolded protein binding"/>
    <property type="evidence" value="ECO:0007669"/>
    <property type="project" value="TreeGrafter"/>
</dbReference>
<dbReference type="OrthoDB" id="431232at2759"/>
<protein>
    <recommendedName>
        <fullName evidence="2">J domain-containing protein</fullName>
    </recommendedName>
</protein>
<feature type="region of interest" description="Disordered" evidence="1">
    <location>
        <begin position="242"/>
        <end position="283"/>
    </location>
</feature>
<name>A0A1Q9ETN1_SYMMI</name>
<dbReference type="GO" id="GO:0005737">
    <property type="term" value="C:cytoplasm"/>
    <property type="evidence" value="ECO:0007669"/>
    <property type="project" value="TreeGrafter"/>
</dbReference>
<sequence>MSVLDTVQETLFKQFLGGANPTRRLGAAKEVVNGPSRVEDLPWRLGRVVSTKTSEAPRPRLFVPRNGSETGLAEALALWYCEWLDTYYDSGDGAFFWRDELTQAFGEADMAEVKEAAERPREGPDAGVLEVSRTCLNPRSLTLNGAAPAPAGLSGQLTDIGQHNTMHRVPAGATQTEITAAYRKAALVYHPDKNREKAAENFKVLVEAYNILTNSRNSVPETVQSKFARWLSAFRAEQRARDAKNATAAEEAKQAANRNDNNRRNADAAPKKKNKSARKRAAELRKAAEAAVEKERVEAELRKAAEAAVEKAELRKAAEAAVEKERVEAELRKAAEAAVEKAELRKAAEAAVEKERVEAELRKAAEAAVEKAELRKAAEAAVEKERVEAELRKAAEAAVEKVKALSISFEDMLARHTPEEQKMSRCGNAFHLAREIVRLMKLVVDSDVQFRPIGKMLQSSRLSRFRSPSASSLIAFRAKQLDHCGIWEALPLPLLLLLLLLMLQRERIRPDLLPGEEDLTPEAICFQPSSLPALQPSSLTTFQLSSSPALHPASLQPFQPSSFPAFQPSSLPAYQPSSPPAFQPSIPAGFQPSSSGIPELEGFKAECWKAGGLEGWKGEGAETFRIVFANTTSFNPPTVDWLIRFQADVVGLQRGQHTLGGSALRTPPSWAPHPLPSIGAPQSRGLWEGIGTWKVARSLKRQVSRGALILAREAARNWGARAGRGLASILGAHIAARLEHGWSSWSTYVLSNPVRLKTDPLSTWEPARSFPKPKRLIYRIWLEEADEVVSCQEGAMSRYAPVAADACCASGTTGRFAPGKLIWGLNYDTQKRYRQKAFHLLGMGPDESRCATNDLLTRRVTRFPKERALSLPEYLSFPGLQDQVVWASEDATTKVIGAIDWDAGVAVVEPVKDLWEPLQTLLRDSLRPSLDPHKDGPEGCFTRGPILPAKEGEGEVMISLAELLALVSARWKQWVGNVVVYAGHNQNVIRWIASREAGPAAARFLLQVLGAAEAAGHFRFFAEYIRELVGSCKEGIPKRTKIFLWIFSSTLLSHCCERRLLLIMAGFKKRYATPVRRLPVPSLRLALCLGYVFLLRASEFLPVMHLPGSRHLKGGDLLLRREGKTDRYNKGATRNHFRGDPPLCPVDATIRMFTARPERYSGMEESHLPLLRSVTRENLQMLIARGASHCGMEGAIGAQSLRFEGASAIWAAFHNSAQLQRFGRWTSDVYHEYIWDARNSAKGVAQAMANVDLMPP</sequence>
<dbReference type="InterPro" id="IPR036869">
    <property type="entry name" value="J_dom_sf"/>
</dbReference>
<dbReference type="InterPro" id="IPR012592">
    <property type="entry name" value="PROCN"/>
</dbReference>
<dbReference type="PANTHER" id="PTHR43948">
    <property type="entry name" value="DNAJ HOMOLOG SUBFAMILY B"/>
    <property type="match status" value="1"/>
</dbReference>
<dbReference type="SMART" id="SM00271">
    <property type="entry name" value="DnaJ"/>
    <property type="match status" value="1"/>
</dbReference>
<organism evidence="3 4">
    <name type="scientific">Symbiodinium microadriaticum</name>
    <name type="common">Dinoflagellate</name>
    <name type="synonym">Zooxanthella microadriatica</name>
    <dbReference type="NCBI Taxonomy" id="2951"/>
    <lineage>
        <taxon>Eukaryota</taxon>
        <taxon>Sar</taxon>
        <taxon>Alveolata</taxon>
        <taxon>Dinophyceae</taxon>
        <taxon>Suessiales</taxon>
        <taxon>Symbiodiniaceae</taxon>
        <taxon>Symbiodinium</taxon>
    </lineage>
</organism>
<dbReference type="InterPro" id="IPR001623">
    <property type="entry name" value="DnaJ_domain"/>
</dbReference>
<keyword evidence="4" id="KW-1185">Reference proteome</keyword>
<evidence type="ECO:0000259" key="2">
    <source>
        <dbReference type="PROSITE" id="PS50076"/>
    </source>
</evidence>
<dbReference type="Proteomes" id="UP000186817">
    <property type="component" value="Unassembled WGS sequence"/>
</dbReference>
<comment type="caution">
    <text evidence="3">The sequence shown here is derived from an EMBL/GenBank/DDBJ whole genome shotgun (WGS) entry which is preliminary data.</text>
</comment>
<dbReference type="Pfam" id="PF08083">
    <property type="entry name" value="PROCN"/>
    <property type="match status" value="1"/>
</dbReference>
<dbReference type="EMBL" id="LSRX01000072">
    <property type="protein sequence ID" value="OLQ10770.1"/>
    <property type="molecule type" value="Genomic_DNA"/>
</dbReference>
<dbReference type="GO" id="GO:0000398">
    <property type="term" value="P:mRNA splicing, via spliceosome"/>
    <property type="evidence" value="ECO:0007669"/>
    <property type="project" value="InterPro"/>
</dbReference>
<dbReference type="PANTHER" id="PTHR43948:SF10">
    <property type="entry name" value="MRJ, ISOFORM E"/>
    <property type="match status" value="1"/>
</dbReference>
<gene>
    <name evidence="3" type="ORF">AK812_SmicGene5501</name>
</gene>
<proteinExistence type="predicted"/>
<dbReference type="PROSITE" id="PS50076">
    <property type="entry name" value="DNAJ_2"/>
    <property type="match status" value="1"/>
</dbReference>
<reference evidence="3 4" key="1">
    <citation type="submission" date="2016-02" db="EMBL/GenBank/DDBJ databases">
        <title>Genome analysis of coral dinoflagellate symbionts highlights evolutionary adaptations to a symbiotic lifestyle.</title>
        <authorList>
            <person name="Aranda M."/>
            <person name="Li Y."/>
            <person name="Liew Y.J."/>
            <person name="Baumgarten S."/>
            <person name="Simakov O."/>
            <person name="Wilson M."/>
            <person name="Piel J."/>
            <person name="Ashoor H."/>
            <person name="Bougouffa S."/>
            <person name="Bajic V.B."/>
            <person name="Ryu T."/>
            <person name="Ravasi T."/>
            <person name="Bayer T."/>
            <person name="Micklem G."/>
            <person name="Kim H."/>
            <person name="Bhak J."/>
            <person name="Lajeunesse T.C."/>
            <person name="Voolstra C.R."/>
        </authorList>
    </citation>
    <scope>NUCLEOTIDE SEQUENCE [LARGE SCALE GENOMIC DNA]</scope>
    <source>
        <strain evidence="3 4">CCMP2467</strain>
    </source>
</reference>
<dbReference type="SUPFAM" id="SSF46565">
    <property type="entry name" value="Chaperone J-domain"/>
    <property type="match status" value="1"/>
</dbReference>
<dbReference type="GO" id="GO:0044183">
    <property type="term" value="F:protein folding chaperone"/>
    <property type="evidence" value="ECO:0007669"/>
    <property type="project" value="TreeGrafter"/>
</dbReference>